<protein>
    <submittedName>
        <fullName evidence="2">Uncharacterized protein</fullName>
    </submittedName>
</protein>
<feature type="region of interest" description="Disordered" evidence="1">
    <location>
        <begin position="21"/>
        <end position="59"/>
    </location>
</feature>
<keyword evidence="3" id="KW-1185">Reference proteome</keyword>
<organism evidence="2 3">
    <name type="scientific">Dendrothele bispora (strain CBS 962.96)</name>
    <dbReference type="NCBI Taxonomy" id="1314807"/>
    <lineage>
        <taxon>Eukaryota</taxon>
        <taxon>Fungi</taxon>
        <taxon>Dikarya</taxon>
        <taxon>Basidiomycota</taxon>
        <taxon>Agaricomycotina</taxon>
        <taxon>Agaricomycetes</taxon>
        <taxon>Agaricomycetidae</taxon>
        <taxon>Agaricales</taxon>
        <taxon>Agaricales incertae sedis</taxon>
        <taxon>Dendrothele</taxon>
    </lineage>
</organism>
<dbReference type="AlphaFoldDB" id="A0A4S8MHT3"/>
<gene>
    <name evidence="2" type="ORF">K435DRAFT_361704</name>
</gene>
<feature type="compositionally biased region" description="Polar residues" evidence="1">
    <location>
        <begin position="34"/>
        <end position="43"/>
    </location>
</feature>
<dbReference type="EMBL" id="ML179079">
    <property type="protein sequence ID" value="THV02237.1"/>
    <property type="molecule type" value="Genomic_DNA"/>
</dbReference>
<evidence type="ECO:0000256" key="1">
    <source>
        <dbReference type="SAM" id="MobiDB-lite"/>
    </source>
</evidence>
<sequence length="89" mass="9935">MSNSQESYAMPSIPATTYHSPIVKQHSPIAEQPMASSSTTATPRSHRHDEQTEEGPMRLRGGCFPLPVRLFFLLSFSLGFRSRIAPLVY</sequence>
<name>A0A4S8MHT3_DENBC</name>
<evidence type="ECO:0000313" key="3">
    <source>
        <dbReference type="Proteomes" id="UP000297245"/>
    </source>
</evidence>
<evidence type="ECO:0000313" key="2">
    <source>
        <dbReference type="EMBL" id="THV02237.1"/>
    </source>
</evidence>
<dbReference type="Proteomes" id="UP000297245">
    <property type="component" value="Unassembled WGS sequence"/>
</dbReference>
<accession>A0A4S8MHT3</accession>
<reference evidence="2 3" key="1">
    <citation type="journal article" date="2019" name="Nat. Ecol. Evol.">
        <title>Megaphylogeny resolves global patterns of mushroom evolution.</title>
        <authorList>
            <person name="Varga T."/>
            <person name="Krizsan K."/>
            <person name="Foldi C."/>
            <person name="Dima B."/>
            <person name="Sanchez-Garcia M."/>
            <person name="Sanchez-Ramirez S."/>
            <person name="Szollosi G.J."/>
            <person name="Szarkandi J.G."/>
            <person name="Papp V."/>
            <person name="Albert L."/>
            <person name="Andreopoulos W."/>
            <person name="Angelini C."/>
            <person name="Antonin V."/>
            <person name="Barry K.W."/>
            <person name="Bougher N.L."/>
            <person name="Buchanan P."/>
            <person name="Buyck B."/>
            <person name="Bense V."/>
            <person name="Catcheside P."/>
            <person name="Chovatia M."/>
            <person name="Cooper J."/>
            <person name="Damon W."/>
            <person name="Desjardin D."/>
            <person name="Finy P."/>
            <person name="Geml J."/>
            <person name="Haridas S."/>
            <person name="Hughes K."/>
            <person name="Justo A."/>
            <person name="Karasinski D."/>
            <person name="Kautmanova I."/>
            <person name="Kiss B."/>
            <person name="Kocsube S."/>
            <person name="Kotiranta H."/>
            <person name="LaButti K.M."/>
            <person name="Lechner B.E."/>
            <person name="Liimatainen K."/>
            <person name="Lipzen A."/>
            <person name="Lukacs Z."/>
            <person name="Mihaltcheva S."/>
            <person name="Morgado L.N."/>
            <person name="Niskanen T."/>
            <person name="Noordeloos M.E."/>
            <person name="Ohm R.A."/>
            <person name="Ortiz-Santana B."/>
            <person name="Ovrebo C."/>
            <person name="Racz N."/>
            <person name="Riley R."/>
            <person name="Savchenko A."/>
            <person name="Shiryaev A."/>
            <person name="Soop K."/>
            <person name="Spirin V."/>
            <person name="Szebenyi C."/>
            <person name="Tomsovsky M."/>
            <person name="Tulloss R.E."/>
            <person name="Uehling J."/>
            <person name="Grigoriev I.V."/>
            <person name="Vagvolgyi C."/>
            <person name="Papp T."/>
            <person name="Martin F.M."/>
            <person name="Miettinen O."/>
            <person name="Hibbett D.S."/>
            <person name="Nagy L.G."/>
        </authorList>
    </citation>
    <scope>NUCLEOTIDE SEQUENCE [LARGE SCALE GENOMIC DNA]</scope>
    <source>
        <strain evidence="2 3">CBS 962.96</strain>
    </source>
</reference>
<proteinExistence type="predicted"/>